<dbReference type="PROSITE" id="PS51186">
    <property type="entry name" value="GNAT"/>
    <property type="match status" value="1"/>
</dbReference>
<dbReference type="RefSeq" id="WP_010843262.1">
    <property type="nucleotide sequence ID" value="NZ_AQPW01000016.1"/>
</dbReference>
<feature type="compositionally biased region" description="Basic and acidic residues" evidence="3">
    <location>
        <begin position="1"/>
        <end position="12"/>
    </location>
</feature>
<name>R7Y8S3_9ACTN</name>
<sequence>MTDRITDERAPEHGAAGHPLLDNPALAALTGQHARFAQRHGGALRYHPDVCPMAALPDSPTEQDWSDAAELVGPGGSLFLPVVSNHPPADWDTTMDLPGVQMIDVGTDPRPDAEAVTLTAADVPEMTDLVQRTRPGPFRPRTIEMGTYLGIRRNERLIAMGGERLSLPGYTEISAVCTAPEFRGLGLASRLVLDLAHRIRNRGDTPILHADARNVGAIRLYQQLGFVVRREVLFQVFTAPQ</sequence>
<keyword evidence="1 5" id="KW-0808">Transferase</keyword>
<evidence type="ECO:0000313" key="5">
    <source>
        <dbReference type="EMBL" id="EON32154.1"/>
    </source>
</evidence>
<dbReference type="Gene3D" id="3.40.630.30">
    <property type="match status" value="1"/>
</dbReference>
<dbReference type="InterPro" id="IPR013653">
    <property type="entry name" value="GCN5-like_dom"/>
</dbReference>
<dbReference type="GO" id="GO:0016747">
    <property type="term" value="F:acyltransferase activity, transferring groups other than amino-acyl groups"/>
    <property type="evidence" value="ECO:0007669"/>
    <property type="project" value="InterPro"/>
</dbReference>
<dbReference type="Proteomes" id="UP000013569">
    <property type="component" value="Unassembled WGS sequence"/>
</dbReference>
<dbReference type="OrthoDB" id="9797456at2"/>
<dbReference type="CDD" id="cd04301">
    <property type="entry name" value="NAT_SF"/>
    <property type="match status" value="1"/>
</dbReference>
<dbReference type="EMBL" id="AQPW01000016">
    <property type="protein sequence ID" value="EON32154.1"/>
    <property type="molecule type" value="Genomic_DNA"/>
</dbReference>
<dbReference type="SUPFAM" id="SSF55729">
    <property type="entry name" value="Acyl-CoA N-acyltransferases (Nat)"/>
    <property type="match status" value="1"/>
</dbReference>
<evidence type="ECO:0000256" key="3">
    <source>
        <dbReference type="SAM" id="MobiDB-lite"/>
    </source>
</evidence>
<proteinExistence type="predicted"/>
<dbReference type="InterPro" id="IPR000182">
    <property type="entry name" value="GNAT_dom"/>
</dbReference>
<dbReference type="Pfam" id="PF08445">
    <property type="entry name" value="FR47"/>
    <property type="match status" value="1"/>
</dbReference>
<gene>
    <name evidence="5" type="ORF">GTC6_14266</name>
</gene>
<dbReference type="PANTHER" id="PTHR43420:SF3">
    <property type="entry name" value="N-ACETYLTRANSFERASE DOMAIN-CONTAINING PROTEIN"/>
    <property type="match status" value="1"/>
</dbReference>
<feature type="region of interest" description="Disordered" evidence="3">
    <location>
        <begin position="1"/>
        <end position="20"/>
    </location>
</feature>
<keyword evidence="2" id="KW-0012">Acyltransferase</keyword>
<protein>
    <submittedName>
        <fullName evidence="5">Putative acetyltransferase</fullName>
    </submittedName>
</protein>
<evidence type="ECO:0000256" key="1">
    <source>
        <dbReference type="ARBA" id="ARBA00022679"/>
    </source>
</evidence>
<dbReference type="AlphaFoldDB" id="R7Y8S3"/>
<dbReference type="InterPro" id="IPR016181">
    <property type="entry name" value="Acyl_CoA_acyltransferase"/>
</dbReference>
<reference evidence="5 6" key="1">
    <citation type="journal article" date="2013" name="Genome Announc.">
        <title>Draft Genome Sequence of a Benzothiophene-Desulfurizing Bacterium, Gordona terrae Strain C-6.</title>
        <authorList>
            <person name="Wang W."/>
            <person name="Ma T."/>
            <person name="Ren Y."/>
            <person name="Li G."/>
        </authorList>
    </citation>
    <scope>NUCLEOTIDE SEQUENCE [LARGE SCALE GENOMIC DNA]</scope>
    <source>
        <strain evidence="5 6">C-6</strain>
    </source>
</reference>
<comment type="caution">
    <text evidence="5">The sequence shown here is derived from an EMBL/GenBank/DDBJ whole genome shotgun (WGS) entry which is preliminary data.</text>
</comment>
<evidence type="ECO:0000259" key="4">
    <source>
        <dbReference type="PROSITE" id="PS51186"/>
    </source>
</evidence>
<feature type="domain" description="N-acetyltransferase" evidence="4">
    <location>
        <begin position="113"/>
        <end position="241"/>
    </location>
</feature>
<dbReference type="InterPro" id="IPR050680">
    <property type="entry name" value="YpeA/RimI_acetyltransf"/>
</dbReference>
<evidence type="ECO:0000313" key="6">
    <source>
        <dbReference type="Proteomes" id="UP000013569"/>
    </source>
</evidence>
<accession>R7Y8S3</accession>
<dbReference type="PANTHER" id="PTHR43420">
    <property type="entry name" value="ACETYLTRANSFERASE"/>
    <property type="match status" value="1"/>
</dbReference>
<dbReference type="PATRIC" id="fig|1316928.3.peg.2879"/>
<organism evidence="5 6">
    <name type="scientific">Gordonia terrae C-6</name>
    <dbReference type="NCBI Taxonomy" id="1316928"/>
    <lineage>
        <taxon>Bacteria</taxon>
        <taxon>Bacillati</taxon>
        <taxon>Actinomycetota</taxon>
        <taxon>Actinomycetes</taxon>
        <taxon>Mycobacteriales</taxon>
        <taxon>Gordoniaceae</taxon>
        <taxon>Gordonia</taxon>
    </lineage>
</organism>
<evidence type="ECO:0000256" key="2">
    <source>
        <dbReference type="ARBA" id="ARBA00023315"/>
    </source>
</evidence>